<feature type="compositionally biased region" description="Acidic residues" evidence="1">
    <location>
        <begin position="171"/>
        <end position="185"/>
    </location>
</feature>
<protein>
    <recommendedName>
        <fullName evidence="5">DUF1641 domain-containing protein</fullName>
    </recommendedName>
</protein>
<keyword evidence="2" id="KW-1133">Transmembrane helix</keyword>
<keyword evidence="4" id="KW-1185">Reference proteome</keyword>
<dbReference type="PANTHER" id="PTHR38433:SF1">
    <property type="entry name" value="DUF1641 DOMAIN-CONTAINING PROTEIN"/>
    <property type="match status" value="1"/>
</dbReference>
<accession>A0A0B5AHX7</accession>
<feature type="transmembrane region" description="Helical" evidence="2">
    <location>
        <begin position="215"/>
        <end position="232"/>
    </location>
</feature>
<evidence type="ECO:0000256" key="2">
    <source>
        <dbReference type="SAM" id="Phobius"/>
    </source>
</evidence>
<dbReference type="PANTHER" id="PTHR38433">
    <property type="match status" value="1"/>
</dbReference>
<evidence type="ECO:0000313" key="3">
    <source>
        <dbReference type="EMBL" id="AJD89995.1"/>
    </source>
</evidence>
<feature type="region of interest" description="Disordered" evidence="1">
    <location>
        <begin position="159"/>
        <end position="187"/>
    </location>
</feature>
<dbReference type="HOGENOM" id="CLU_102904_0_0_9"/>
<organism evidence="3 4">
    <name type="scientific">Jeotgalibacillus malaysiensis</name>
    <dbReference type="NCBI Taxonomy" id="1508404"/>
    <lineage>
        <taxon>Bacteria</taxon>
        <taxon>Bacillati</taxon>
        <taxon>Bacillota</taxon>
        <taxon>Bacilli</taxon>
        <taxon>Bacillales</taxon>
        <taxon>Caryophanaceae</taxon>
        <taxon>Jeotgalibacillus</taxon>
    </lineage>
</organism>
<keyword evidence="2" id="KW-0472">Membrane</keyword>
<reference evidence="3 4" key="1">
    <citation type="submission" date="2014-08" db="EMBL/GenBank/DDBJ databases">
        <title>Complete genome of a marine bacteria Jeotgalibacillus malaysiensis.</title>
        <authorList>
            <person name="Yaakop A.S."/>
            <person name="Chan K.-G."/>
            <person name="Goh K.M."/>
        </authorList>
    </citation>
    <scope>NUCLEOTIDE SEQUENCE [LARGE SCALE GENOMIC DNA]</scope>
    <source>
        <strain evidence="3 4">D5</strain>
    </source>
</reference>
<feature type="region of interest" description="Disordered" evidence="1">
    <location>
        <begin position="192"/>
        <end position="211"/>
    </location>
</feature>
<dbReference type="Pfam" id="PF07849">
    <property type="entry name" value="DUF1641"/>
    <property type="match status" value="1"/>
</dbReference>
<dbReference type="InterPro" id="IPR012440">
    <property type="entry name" value="DUF1641"/>
</dbReference>
<gene>
    <name evidence="3" type="ORF">JMA_06780</name>
</gene>
<dbReference type="KEGG" id="jeo:JMA_06780"/>
<dbReference type="AlphaFoldDB" id="A0A0B5AHX7"/>
<dbReference type="Proteomes" id="UP000031449">
    <property type="component" value="Chromosome"/>
</dbReference>
<keyword evidence="2" id="KW-0812">Transmembrane</keyword>
<dbReference type="OrthoDB" id="147801at2"/>
<dbReference type="EMBL" id="CP009416">
    <property type="protein sequence ID" value="AJD89995.1"/>
    <property type="molecule type" value="Genomic_DNA"/>
</dbReference>
<name>A0A0B5AHX7_9BACL</name>
<feature type="compositionally biased region" description="Basic and acidic residues" evidence="1">
    <location>
        <begin position="159"/>
        <end position="170"/>
    </location>
</feature>
<evidence type="ECO:0000313" key="4">
    <source>
        <dbReference type="Proteomes" id="UP000031449"/>
    </source>
</evidence>
<dbReference type="STRING" id="1508404.JMA_06780"/>
<evidence type="ECO:0008006" key="5">
    <source>
        <dbReference type="Google" id="ProtNLM"/>
    </source>
</evidence>
<evidence type="ECO:0000256" key="1">
    <source>
        <dbReference type="SAM" id="MobiDB-lite"/>
    </source>
</evidence>
<dbReference type="BioCyc" id="JESP1508404:G14D9-9895-MONOMER"/>
<sequence>MAKATKVIHRMEISEEEIRQRDLEELKTRLLENKDAIHEIFDMIEHMQKRGVLDMGTSLFAEGDKVLDVIVKTLDSKETTNSIKNLLLMVGTLGTLNVQQLEPLILKVNAGIAKVAELDEKREQKGYFTLLRSLNDPEVKRAMAVGAAFLKGLGVKQDDYERTTQKPEDQKMEDDSEQEENEDWNGDIFTTEYHELSGGPSPAKNESRSSSKSSWLVPAGLALAAIPLYFLNKKS</sequence>
<proteinExistence type="predicted"/>